<evidence type="ECO:0000313" key="1">
    <source>
        <dbReference type="EMBL" id="MBP1970688.1"/>
    </source>
</evidence>
<accession>A0ABS4III2</accession>
<proteinExistence type="predicted"/>
<keyword evidence="2" id="KW-1185">Reference proteome</keyword>
<reference evidence="1 2" key="1">
    <citation type="submission" date="2021-03" db="EMBL/GenBank/DDBJ databases">
        <title>Genomic Encyclopedia of Type Strains, Phase IV (KMG-IV): sequencing the most valuable type-strain genomes for metagenomic binning, comparative biology and taxonomic classification.</title>
        <authorList>
            <person name="Goeker M."/>
        </authorList>
    </citation>
    <scope>NUCLEOTIDE SEQUENCE [LARGE SCALE GENOMIC DNA]</scope>
    <source>
        <strain evidence="1 2">DSM 25609</strain>
    </source>
</reference>
<protein>
    <submittedName>
        <fullName evidence="1">Uncharacterized protein</fullName>
    </submittedName>
</protein>
<evidence type="ECO:0000313" key="2">
    <source>
        <dbReference type="Proteomes" id="UP001519345"/>
    </source>
</evidence>
<organism evidence="1 2">
    <name type="scientific">Virgibacillus natechei</name>
    <dbReference type="NCBI Taxonomy" id="1216297"/>
    <lineage>
        <taxon>Bacteria</taxon>
        <taxon>Bacillati</taxon>
        <taxon>Bacillota</taxon>
        <taxon>Bacilli</taxon>
        <taxon>Bacillales</taxon>
        <taxon>Bacillaceae</taxon>
        <taxon>Virgibacillus</taxon>
    </lineage>
</organism>
<dbReference type="EMBL" id="JAGGKX010000016">
    <property type="protein sequence ID" value="MBP1970688.1"/>
    <property type="molecule type" value="Genomic_DNA"/>
</dbReference>
<sequence>MEVAQKFNGKYGNFTIVQDVYVTLVEEEWRVMWDYGE</sequence>
<comment type="caution">
    <text evidence="1">The sequence shown here is derived from an EMBL/GenBank/DDBJ whole genome shotgun (WGS) entry which is preliminary data.</text>
</comment>
<gene>
    <name evidence="1" type="ORF">J2Z83_002824</name>
</gene>
<dbReference type="Proteomes" id="UP001519345">
    <property type="component" value="Unassembled WGS sequence"/>
</dbReference>
<name>A0ABS4III2_9BACI</name>